<comment type="caution">
    <text evidence="3">The sequence shown here is derived from an EMBL/GenBank/DDBJ whole genome shotgun (WGS) entry which is preliminary data.</text>
</comment>
<evidence type="ECO:0000256" key="2">
    <source>
        <dbReference type="ARBA" id="ARBA00023033"/>
    </source>
</evidence>
<dbReference type="Gene3D" id="1.10.620.20">
    <property type="entry name" value="Ribonucleotide Reductase, subunit A"/>
    <property type="match status" value="1"/>
</dbReference>
<dbReference type="Pfam" id="PF02332">
    <property type="entry name" value="Phenol_Hydrox"/>
    <property type="match status" value="1"/>
</dbReference>
<dbReference type="InterPro" id="IPR003430">
    <property type="entry name" value="Phenol_Hydrox"/>
</dbReference>
<sequence>MQIDLRTVEIKPLRQTFDHLAERFGDKPATRYQEGTYDIQQTWLYHYRPTWEPDLEIFDERRTRIRMKDWYDFKDPRQYYYGAYTIARAKQQEAADSAFAFAVENGMVEALPERSRELMLQFLVPARHAEWGANMNNMFMSAYGYGTAFEAACNYAAMDRLGIAQQISRIGLALGGEEALHAAKELWLRGASWQPLRRYLEDSFVVKDWFELFVAQNLVLDGLLYPFLYRHLRTLISADGNAFHGLATKFMSDWDSEATRWVDAIVKTAVAESAENKLLVSEWAFDYFGRGTEALAALAVAAFGSDAEAVVGVITDELKARLQKLGIWEGE</sequence>
<dbReference type="InterPro" id="IPR012348">
    <property type="entry name" value="RNR-like"/>
</dbReference>
<proteinExistence type="predicted"/>
<evidence type="ECO:0000313" key="4">
    <source>
        <dbReference type="Proteomes" id="UP000307956"/>
    </source>
</evidence>
<keyword evidence="1" id="KW-0560">Oxidoreductase</keyword>
<evidence type="ECO:0000313" key="3">
    <source>
        <dbReference type="EMBL" id="THF60375.1"/>
    </source>
</evidence>
<protein>
    <submittedName>
        <fullName evidence="3">Phenol hydroxylase</fullName>
    </submittedName>
</protein>
<dbReference type="InterPro" id="IPR009078">
    <property type="entry name" value="Ferritin-like_SF"/>
</dbReference>
<evidence type="ECO:0000256" key="1">
    <source>
        <dbReference type="ARBA" id="ARBA00023002"/>
    </source>
</evidence>
<organism evidence="3 4">
    <name type="scientific">Pseudothauera rhizosphaerae</name>
    <dbReference type="NCBI Taxonomy" id="2565932"/>
    <lineage>
        <taxon>Bacteria</taxon>
        <taxon>Pseudomonadati</taxon>
        <taxon>Pseudomonadota</taxon>
        <taxon>Betaproteobacteria</taxon>
        <taxon>Rhodocyclales</taxon>
        <taxon>Zoogloeaceae</taxon>
        <taxon>Pseudothauera</taxon>
    </lineage>
</organism>
<keyword evidence="2" id="KW-0503">Monooxygenase</keyword>
<dbReference type="AlphaFoldDB" id="A0A4S4ALH7"/>
<dbReference type="GO" id="GO:0016709">
    <property type="term" value="F:oxidoreductase activity, acting on paired donors, with incorporation or reduction of molecular oxygen, NAD(P)H as one donor, and incorporation of one atom of oxygen"/>
    <property type="evidence" value="ECO:0007669"/>
    <property type="project" value="InterPro"/>
</dbReference>
<name>A0A4S4ALH7_9RHOO</name>
<dbReference type="PIRSF" id="PIRSF000040">
    <property type="entry name" value="MMOH_comp"/>
    <property type="match status" value="1"/>
</dbReference>
<dbReference type="OrthoDB" id="9806768at2"/>
<dbReference type="InterPro" id="IPR012078">
    <property type="entry name" value="MP_mOase_hydro"/>
</dbReference>
<reference evidence="3 4" key="1">
    <citation type="submission" date="2019-04" db="EMBL/GenBank/DDBJ databases">
        <title>Azoarcus rhizosphaerae sp. nov. isolated from rhizosphere of Ficus religiosa.</title>
        <authorList>
            <person name="Lin S.-Y."/>
            <person name="Hameed A."/>
            <person name="Hsu Y.-H."/>
            <person name="Young C.-C."/>
        </authorList>
    </citation>
    <scope>NUCLEOTIDE SEQUENCE [LARGE SCALE GENOMIC DNA]</scope>
    <source>
        <strain evidence="3 4">CC-YHH848</strain>
    </source>
</reference>
<accession>A0A4S4ALH7</accession>
<dbReference type="EMBL" id="SSOD01000011">
    <property type="protein sequence ID" value="THF60375.1"/>
    <property type="molecule type" value="Genomic_DNA"/>
</dbReference>
<dbReference type="RefSeq" id="WP_136385676.1">
    <property type="nucleotide sequence ID" value="NZ_SSOD01000011.1"/>
</dbReference>
<dbReference type="Proteomes" id="UP000307956">
    <property type="component" value="Unassembled WGS sequence"/>
</dbReference>
<dbReference type="SUPFAM" id="SSF47240">
    <property type="entry name" value="Ferritin-like"/>
    <property type="match status" value="1"/>
</dbReference>
<keyword evidence="4" id="KW-1185">Reference proteome</keyword>
<gene>
    <name evidence="3" type="ORF">E6O51_14325</name>
</gene>